<feature type="region of interest" description="Disordered" evidence="1">
    <location>
        <begin position="803"/>
        <end position="850"/>
    </location>
</feature>
<feature type="compositionally biased region" description="Polar residues" evidence="1">
    <location>
        <begin position="624"/>
        <end position="635"/>
    </location>
</feature>
<feature type="compositionally biased region" description="Polar residues" evidence="1">
    <location>
        <begin position="312"/>
        <end position="328"/>
    </location>
</feature>
<feature type="compositionally biased region" description="Polar residues" evidence="1">
    <location>
        <begin position="268"/>
        <end position="289"/>
    </location>
</feature>
<feature type="region of interest" description="Disordered" evidence="1">
    <location>
        <begin position="614"/>
        <end position="641"/>
    </location>
</feature>
<dbReference type="AlphaFoldDB" id="A0A6A5WYV1"/>
<feature type="region of interest" description="Disordered" evidence="1">
    <location>
        <begin position="191"/>
        <end position="289"/>
    </location>
</feature>
<feature type="signal peptide" evidence="2">
    <location>
        <begin position="1"/>
        <end position="18"/>
    </location>
</feature>
<feature type="chain" id="PRO_5025504285" evidence="2">
    <location>
        <begin position="19"/>
        <end position="850"/>
    </location>
</feature>
<sequence length="850" mass="92588">MRIHTFAGLVALLSIAFADPVAGETGTLEHCRSSRFNQPVAPKANGEEDSDPSNIAELATSESYAAFIKALDSEAARLPEENGITLYDGKTIHFADINGLPLVRMEAKPTGQALEAYLSHACVDLRGGDFCQLINNERKEFTPYLLELHGDRAVWAAIDEAESKEGWSGGWETLETSMNGTLPVQAEPRMETTAMEPNSDRSSTPLGHGTIASAASFKDNASTTLPAKSLGKPTPSSPSLSSTHRATEPWTKSIKKRDLLPPKRSVATDPSDNNPHQLQAEHTSTTDKINVEKSQGSILGIAANARQPPSLRESNSQPNRKTPASVTTHPCDIDIDVLEAKYTSPSDKARIDKIKAVICKWQSRESPIVKTQTEQASGVPTTTEIPELLVAFTTIEYEPFSERPEEPISSASSSTQVTTLASGATSLVSIATTNRTVDTAPEPYSGRNAIPPEIFESSEISDTSSTAELSGSLEPALSPRQRDLNVISPEDREILDKIAVSFVKERNLNPTSNLDLPDIVSPNEEIDTISLIRSLTQNAKPTPTPIVSDKEGAKWSSVLEEHRELKSIFEGYKNYWDSVKAAEILKPSPATATKTVTHRTTIIPWAQMLTIEHPNAHSGKPRSGTDSDPLPTSSPMVKASPSIVTTSPFSVISDIPQPTKPILLDLKNTSSSKSTTSKSTKNGKHAPTKSWHNPYPAQSFNALPGASSPVSKLFSTKTPVSITAPSRSEKSTIPTHHASPIPDKDILNSLDSTQDARRVNPEAEVYYDHHVQDGKDVIVGKHGPSKFDQHTEACQYHEYSVEWTEERGHERRWNKREVDRPSEDKDNGNGHQSEHRGRNECGHGEEHEGS</sequence>
<feature type="region of interest" description="Disordered" evidence="1">
    <location>
        <begin position="721"/>
        <end position="747"/>
    </location>
</feature>
<gene>
    <name evidence="3" type="ORF">P154DRAFT_257357</name>
</gene>
<name>A0A6A5WYV1_9PLEO</name>
<evidence type="ECO:0000313" key="4">
    <source>
        <dbReference type="Proteomes" id="UP000799779"/>
    </source>
</evidence>
<feature type="compositionally biased region" description="Polar residues" evidence="1">
    <location>
        <begin position="721"/>
        <end position="734"/>
    </location>
</feature>
<dbReference type="EMBL" id="ML977560">
    <property type="protein sequence ID" value="KAF2006338.1"/>
    <property type="molecule type" value="Genomic_DNA"/>
</dbReference>
<feature type="region of interest" description="Disordered" evidence="1">
    <location>
        <begin position="661"/>
        <end position="699"/>
    </location>
</feature>
<organism evidence="3 4">
    <name type="scientific">Amniculicola lignicola CBS 123094</name>
    <dbReference type="NCBI Taxonomy" id="1392246"/>
    <lineage>
        <taxon>Eukaryota</taxon>
        <taxon>Fungi</taxon>
        <taxon>Dikarya</taxon>
        <taxon>Ascomycota</taxon>
        <taxon>Pezizomycotina</taxon>
        <taxon>Dothideomycetes</taxon>
        <taxon>Pleosporomycetidae</taxon>
        <taxon>Pleosporales</taxon>
        <taxon>Amniculicolaceae</taxon>
        <taxon>Amniculicola</taxon>
    </lineage>
</organism>
<proteinExistence type="predicted"/>
<feature type="compositionally biased region" description="Low complexity" evidence="1">
    <location>
        <begin position="667"/>
        <end position="680"/>
    </location>
</feature>
<accession>A0A6A5WYV1</accession>
<evidence type="ECO:0000256" key="1">
    <source>
        <dbReference type="SAM" id="MobiDB-lite"/>
    </source>
</evidence>
<dbReference type="Proteomes" id="UP000799779">
    <property type="component" value="Unassembled WGS sequence"/>
</dbReference>
<feature type="compositionally biased region" description="Low complexity" evidence="1">
    <location>
        <begin position="228"/>
        <end position="243"/>
    </location>
</feature>
<evidence type="ECO:0000256" key="2">
    <source>
        <dbReference type="SAM" id="SignalP"/>
    </source>
</evidence>
<evidence type="ECO:0000313" key="3">
    <source>
        <dbReference type="EMBL" id="KAF2006338.1"/>
    </source>
</evidence>
<reference evidence="3" key="1">
    <citation type="journal article" date="2020" name="Stud. Mycol.">
        <title>101 Dothideomycetes genomes: a test case for predicting lifestyles and emergence of pathogens.</title>
        <authorList>
            <person name="Haridas S."/>
            <person name="Albert R."/>
            <person name="Binder M."/>
            <person name="Bloem J."/>
            <person name="Labutti K."/>
            <person name="Salamov A."/>
            <person name="Andreopoulos B."/>
            <person name="Baker S."/>
            <person name="Barry K."/>
            <person name="Bills G."/>
            <person name="Bluhm B."/>
            <person name="Cannon C."/>
            <person name="Castanera R."/>
            <person name="Culley D."/>
            <person name="Daum C."/>
            <person name="Ezra D."/>
            <person name="Gonzalez J."/>
            <person name="Henrissat B."/>
            <person name="Kuo A."/>
            <person name="Liang C."/>
            <person name="Lipzen A."/>
            <person name="Lutzoni F."/>
            <person name="Magnuson J."/>
            <person name="Mondo S."/>
            <person name="Nolan M."/>
            <person name="Ohm R."/>
            <person name="Pangilinan J."/>
            <person name="Park H.-J."/>
            <person name="Ramirez L."/>
            <person name="Alfaro M."/>
            <person name="Sun H."/>
            <person name="Tritt A."/>
            <person name="Yoshinaga Y."/>
            <person name="Zwiers L.-H."/>
            <person name="Turgeon B."/>
            <person name="Goodwin S."/>
            <person name="Spatafora J."/>
            <person name="Crous P."/>
            <person name="Grigoriev I."/>
        </authorList>
    </citation>
    <scope>NUCLEOTIDE SEQUENCE</scope>
    <source>
        <strain evidence="3">CBS 123094</strain>
    </source>
</reference>
<feature type="compositionally biased region" description="Basic and acidic residues" evidence="1">
    <location>
        <begin position="804"/>
        <end position="850"/>
    </location>
</feature>
<feature type="region of interest" description="Disordered" evidence="1">
    <location>
        <begin position="303"/>
        <end position="328"/>
    </location>
</feature>
<protein>
    <submittedName>
        <fullName evidence="3">Uncharacterized protein</fullName>
    </submittedName>
</protein>
<keyword evidence="4" id="KW-1185">Reference proteome</keyword>
<keyword evidence="2" id="KW-0732">Signal</keyword>